<dbReference type="AlphaFoldDB" id="A0A975GI80"/>
<gene>
    <name evidence="1" type="ORF">dnl_47560</name>
</gene>
<proteinExistence type="predicted"/>
<reference evidence="1" key="1">
    <citation type="journal article" date="2021" name="Microb. Physiol.">
        <title>Proteogenomic Insights into the Physiology of Marine, Sulfate-Reducing, Filamentous Desulfonema limicola and Desulfonema magnum.</title>
        <authorList>
            <person name="Schnaars V."/>
            <person name="Wohlbrand L."/>
            <person name="Scheve S."/>
            <person name="Hinrichs C."/>
            <person name="Reinhardt R."/>
            <person name="Rabus R."/>
        </authorList>
    </citation>
    <scope>NUCLEOTIDE SEQUENCE</scope>
    <source>
        <strain evidence="1">5ac10</strain>
    </source>
</reference>
<dbReference type="KEGG" id="dli:dnl_47560"/>
<name>A0A975GI80_9BACT</name>
<dbReference type="RefSeq" id="WP_207688321.1">
    <property type="nucleotide sequence ID" value="NZ_CP061799.1"/>
</dbReference>
<organism evidence="1 2">
    <name type="scientific">Desulfonema limicola</name>
    <dbReference type="NCBI Taxonomy" id="45656"/>
    <lineage>
        <taxon>Bacteria</taxon>
        <taxon>Pseudomonadati</taxon>
        <taxon>Thermodesulfobacteriota</taxon>
        <taxon>Desulfobacteria</taxon>
        <taxon>Desulfobacterales</taxon>
        <taxon>Desulfococcaceae</taxon>
        <taxon>Desulfonema</taxon>
    </lineage>
</organism>
<dbReference type="EMBL" id="CP061799">
    <property type="protein sequence ID" value="QTA82380.1"/>
    <property type="molecule type" value="Genomic_DNA"/>
</dbReference>
<evidence type="ECO:0000313" key="2">
    <source>
        <dbReference type="Proteomes" id="UP000663720"/>
    </source>
</evidence>
<keyword evidence="2" id="KW-1185">Reference proteome</keyword>
<sequence>MIKLENIKKDLVLSGVVSGQSVKIVNVDMIGHDAVSIFYKDAKGALGERMLFRSDEANLDLVQAGRPWGALTAAVRILNLLLKPTESGLPIFLIRLWLFILQQWNRFPTRLQQFMMP</sequence>
<evidence type="ECO:0000313" key="1">
    <source>
        <dbReference type="EMBL" id="QTA82380.1"/>
    </source>
</evidence>
<dbReference type="Proteomes" id="UP000663720">
    <property type="component" value="Chromosome"/>
</dbReference>
<accession>A0A975GI80</accession>
<protein>
    <submittedName>
        <fullName evidence="1">Uncharacterized protein</fullName>
    </submittedName>
</protein>